<evidence type="ECO:0000313" key="5">
    <source>
        <dbReference type="Proteomes" id="UP000886740"/>
    </source>
</evidence>
<evidence type="ECO:0000256" key="1">
    <source>
        <dbReference type="PROSITE-ProRule" id="PRU01360"/>
    </source>
</evidence>
<keyword evidence="1" id="KW-0998">Cell outer membrane</keyword>
<evidence type="ECO:0000256" key="2">
    <source>
        <dbReference type="SAM" id="SignalP"/>
    </source>
</evidence>
<dbReference type="EMBL" id="DXEL01000072">
    <property type="protein sequence ID" value="HIX75481.1"/>
    <property type="molecule type" value="Genomic_DNA"/>
</dbReference>
<dbReference type="Gene3D" id="2.170.130.10">
    <property type="entry name" value="TonB-dependent receptor, plug domain"/>
    <property type="match status" value="1"/>
</dbReference>
<sequence>MRRVQLLSLLLCLLSLQAFGQNDTLIGILRDAKLKAVKRYPVVLGRDNPVTVKTDRKGVFKFTEANLNDTLYLFAPKTDIVYKIPVSGYNYLHIQLKKVSFDIDRRYEPDPELREILERERNKILSSNTMGRKEIERSRCQDIFCLLRMMSGVQVQNNTVRIRGISSVYGGNDPLIIVDGTQMDMSILSTLSVYDLKEIKILKEATIYGAQGANGAIIITTMQ</sequence>
<gene>
    <name evidence="4" type="ORF">H9977_10680</name>
</gene>
<dbReference type="InterPro" id="IPR037066">
    <property type="entry name" value="Plug_dom_sf"/>
</dbReference>
<comment type="subcellular location">
    <subcellularLocation>
        <location evidence="1">Cell outer membrane</location>
        <topology evidence="1">Multi-pass membrane protein</topology>
    </subcellularLocation>
</comment>
<dbReference type="Pfam" id="PF07715">
    <property type="entry name" value="Plug"/>
    <property type="match status" value="1"/>
</dbReference>
<dbReference type="Proteomes" id="UP000886740">
    <property type="component" value="Unassembled WGS sequence"/>
</dbReference>
<organism evidence="4 5">
    <name type="scientific">Candidatus Parabacteroides intestinipullorum</name>
    <dbReference type="NCBI Taxonomy" id="2838723"/>
    <lineage>
        <taxon>Bacteria</taxon>
        <taxon>Pseudomonadati</taxon>
        <taxon>Bacteroidota</taxon>
        <taxon>Bacteroidia</taxon>
        <taxon>Bacteroidales</taxon>
        <taxon>Tannerellaceae</taxon>
        <taxon>Parabacteroides</taxon>
    </lineage>
</organism>
<dbReference type="InterPro" id="IPR012910">
    <property type="entry name" value="Plug_dom"/>
</dbReference>
<dbReference type="PROSITE" id="PS52016">
    <property type="entry name" value="TONB_DEPENDENT_REC_3"/>
    <property type="match status" value="1"/>
</dbReference>
<keyword evidence="1" id="KW-1134">Transmembrane beta strand</keyword>
<keyword evidence="4" id="KW-0675">Receptor</keyword>
<dbReference type="InterPro" id="IPR039426">
    <property type="entry name" value="TonB-dep_rcpt-like"/>
</dbReference>
<evidence type="ECO:0000259" key="3">
    <source>
        <dbReference type="Pfam" id="PF07715"/>
    </source>
</evidence>
<reference evidence="4" key="1">
    <citation type="journal article" date="2021" name="PeerJ">
        <title>Extensive microbial diversity within the chicken gut microbiome revealed by metagenomics and culture.</title>
        <authorList>
            <person name="Gilroy R."/>
            <person name="Ravi A."/>
            <person name="Getino M."/>
            <person name="Pursley I."/>
            <person name="Horton D.L."/>
            <person name="Alikhan N.F."/>
            <person name="Baker D."/>
            <person name="Gharbi K."/>
            <person name="Hall N."/>
            <person name="Watson M."/>
            <person name="Adriaenssens E.M."/>
            <person name="Foster-Nyarko E."/>
            <person name="Jarju S."/>
            <person name="Secka A."/>
            <person name="Antonio M."/>
            <person name="Oren A."/>
            <person name="Chaudhuri R.R."/>
            <person name="La Ragione R."/>
            <person name="Hildebrand F."/>
            <person name="Pallen M.J."/>
        </authorList>
    </citation>
    <scope>NUCLEOTIDE SEQUENCE</scope>
    <source>
        <strain evidence="4">ChiGjej6B6-14162</strain>
    </source>
</reference>
<keyword evidence="1" id="KW-0472">Membrane</keyword>
<evidence type="ECO:0000313" key="4">
    <source>
        <dbReference type="EMBL" id="HIX75481.1"/>
    </source>
</evidence>
<keyword evidence="1" id="KW-0812">Transmembrane</keyword>
<keyword evidence="2" id="KW-0732">Signal</keyword>
<comment type="caution">
    <text evidence="4">The sequence shown here is derived from an EMBL/GenBank/DDBJ whole genome shotgun (WGS) entry which is preliminary data.</text>
</comment>
<reference evidence="4" key="2">
    <citation type="submission" date="2021-04" db="EMBL/GenBank/DDBJ databases">
        <authorList>
            <person name="Gilroy R."/>
        </authorList>
    </citation>
    <scope>NUCLEOTIDE SEQUENCE</scope>
    <source>
        <strain evidence="4">ChiGjej6B6-14162</strain>
    </source>
</reference>
<dbReference type="GO" id="GO:0009279">
    <property type="term" value="C:cell outer membrane"/>
    <property type="evidence" value="ECO:0007669"/>
    <property type="project" value="UniProtKB-SubCell"/>
</dbReference>
<feature type="signal peptide" evidence="2">
    <location>
        <begin position="1"/>
        <end position="20"/>
    </location>
</feature>
<keyword evidence="1" id="KW-0813">Transport</keyword>
<dbReference type="SUPFAM" id="SSF56935">
    <property type="entry name" value="Porins"/>
    <property type="match status" value="1"/>
</dbReference>
<feature type="chain" id="PRO_5039271506" evidence="2">
    <location>
        <begin position="21"/>
        <end position="223"/>
    </location>
</feature>
<name>A0A9D1XAE0_9BACT</name>
<dbReference type="AlphaFoldDB" id="A0A9D1XAE0"/>
<protein>
    <submittedName>
        <fullName evidence="4">TonB-dependent receptor plug domain-containing protein</fullName>
    </submittedName>
</protein>
<feature type="domain" description="TonB-dependent receptor plug" evidence="3">
    <location>
        <begin position="126"/>
        <end position="216"/>
    </location>
</feature>
<proteinExistence type="inferred from homology"/>
<accession>A0A9D1XAE0</accession>
<comment type="similarity">
    <text evidence="1">Belongs to the TonB-dependent receptor family.</text>
</comment>